<evidence type="ECO:0000256" key="1">
    <source>
        <dbReference type="ARBA" id="ARBA00001974"/>
    </source>
</evidence>
<evidence type="ECO:0000259" key="9">
    <source>
        <dbReference type="Pfam" id="PF07992"/>
    </source>
</evidence>
<feature type="region of interest" description="Disordered" evidence="7">
    <location>
        <begin position="249"/>
        <end position="276"/>
    </location>
</feature>
<dbReference type="InterPro" id="IPR050260">
    <property type="entry name" value="FAD-bd_OxRdtase"/>
</dbReference>
<dbReference type="Pfam" id="PF07992">
    <property type="entry name" value="Pyr_redox_2"/>
    <property type="match status" value="1"/>
</dbReference>
<dbReference type="Gene3D" id="3.50.50.60">
    <property type="entry name" value="FAD/NAD(P)-binding domain"/>
    <property type="match status" value="2"/>
</dbReference>
<comment type="similarity">
    <text evidence="2">Belongs to the class-III pyridine nucleotide-disulfide oxidoreductase family.</text>
</comment>
<name>A0A1E7L6M1_9ACTN</name>
<dbReference type="Pfam" id="PF02852">
    <property type="entry name" value="Pyr_redox_dim"/>
    <property type="match status" value="1"/>
</dbReference>
<keyword evidence="11" id="KW-1185">Reference proteome</keyword>
<comment type="caution">
    <text evidence="10">The sequence shown here is derived from an EMBL/GenBank/DDBJ whole genome shotgun (WGS) entry which is preliminary data.</text>
</comment>
<dbReference type="PANTHER" id="PTHR43429">
    <property type="entry name" value="PYRIDINE NUCLEOTIDE-DISULFIDE OXIDOREDUCTASE DOMAIN-CONTAINING"/>
    <property type="match status" value="1"/>
</dbReference>
<dbReference type="EMBL" id="LJGW01000181">
    <property type="protein sequence ID" value="OEV11862.1"/>
    <property type="molecule type" value="Genomic_DNA"/>
</dbReference>
<dbReference type="SUPFAM" id="SSF55424">
    <property type="entry name" value="FAD/NAD-linked reductases, dimerisation (C-terminal) domain"/>
    <property type="match status" value="1"/>
</dbReference>
<dbReference type="PATRIC" id="fig|518642.10.peg.2169"/>
<evidence type="ECO:0000313" key="11">
    <source>
        <dbReference type="Proteomes" id="UP000176005"/>
    </source>
</evidence>
<keyword evidence="6" id="KW-0676">Redox-active center</keyword>
<proteinExistence type="inferred from homology"/>
<reference evidence="10 11" key="1">
    <citation type="journal article" date="2016" name="Front. Microbiol.">
        <title>Comparative Genomics Analysis of Streptomyces Species Reveals Their Adaptation to the Marine Environment and Their Diversity at the Genomic Level.</title>
        <authorList>
            <person name="Tian X."/>
            <person name="Zhang Z."/>
            <person name="Yang T."/>
            <person name="Chen M."/>
            <person name="Li J."/>
            <person name="Chen F."/>
            <person name="Yang J."/>
            <person name="Li W."/>
            <person name="Zhang B."/>
            <person name="Zhang Z."/>
            <person name="Wu J."/>
            <person name="Zhang C."/>
            <person name="Long L."/>
            <person name="Xiao J."/>
        </authorList>
    </citation>
    <scope>NUCLEOTIDE SEQUENCE [LARGE SCALE GENOMIC DNA]</scope>
    <source>
        <strain evidence="10 11">SCSIO 10429</strain>
    </source>
</reference>
<feature type="compositionally biased region" description="Basic and acidic residues" evidence="7">
    <location>
        <begin position="255"/>
        <end position="269"/>
    </location>
</feature>
<feature type="region of interest" description="Disordered" evidence="7">
    <location>
        <begin position="94"/>
        <end position="119"/>
    </location>
</feature>
<feature type="domain" description="Pyridine nucleotide-disulphide oxidoreductase dimerisation" evidence="8">
    <location>
        <begin position="381"/>
        <end position="483"/>
    </location>
</feature>
<keyword evidence="3" id="KW-0285">Flavoprotein</keyword>
<dbReference type="AlphaFoldDB" id="A0A1E7L6M1"/>
<evidence type="ECO:0000256" key="4">
    <source>
        <dbReference type="ARBA" id="ARBA00022827"/>
    </source>
</evidence>
<evidence type="ECO:0000259" key="8">
    <source>
        <dbReference type="Pfam" id="PF02852"/>
    </source>
</evidence>
<dbReference type="PRINTS" id="PR00368">
    <property type="entry name" value="FADPNR"/>
</dbReference>
<dbReference type="InterPro" id="IPR016156">
    <property type="entry name" value="FAD/NAD-linked_Rdtase_dimer_sf"/>
</dbReference>
<dbReference type="SUPFAM" id="SSF51905">
    <property type="entry name" value="FAD/NAD(P)-binding domain"/>
    <property type="match status" value="2"/>
</dbReference>
<keyword evidence="5" id="KW-0560">Oxidoreductase</keyword>
<comment type="cofactor">
    <cofactor evidence="1">
        <name>FAD</name>
        <dbReference type="ChEBI" id="CHEBI:57692"/>
    </cofactor>
</comment>
<dbReference type="InterPro" id="IPR004099">
    <property type="entry name" value="Pyr_nucl-diS_OxRdtase_dimer"/>
</dbReference>
<evidence type="ECO:0000256" key="3">
    <source>
        <dbReference type="ARBA" id="ARBA00022630"/>
    </source>
</evidence>
<evidence type="ECO:0000256" key="6">
    <source>
        <dbReference type="ARBA" id="ARBA00023284"/>
    </source>
</evidence>
<evidence type="ECO:0000313" key="10">
    <source>
        <dbReference type="EMBL" id="OEV11862.1"/>
    </source>
</evidence>
<dbReference type="GO" id="GO:0016491">
    <property type="term" value="F:oxidoreductase activity"/>
    <property type="evidence" value="ECO:0007669"/>
    <property type="project" value="UniProtKB-KW"/>
</dbReference>
<dbReference type="Proteomes" id="UP000176005">
    <property type="component" value="Unassembled WGS sequence"/>
</dbReference>
<feature type="compositionally biased region" description="Basic and acidic residues" evidence="7">
    <location>
        <begin position="94"/>
        <end position="108"/>
    </location>
</feature>
<keyword evidence="4" id="KW-0274">FAD</keyword>
<sequence>MAAARRMVVVGGDAAGMTAASQARRLQGPDELEIVAFERGDFSSYSACGIPYWIGGDVAQRDDLIARTPEEHRERGIDLRMRTEVTALDLDGGRVRARELPGRGDGSRDGTGTGDGARSGAELREYWTEFDDLVLATGARPTRPPLPGIDAEGVHGVQSLEDGQALLDALERADRRADGAALRAVVVGAGYIGVEMAEALVRRKYEVTVLDQAPQPMTTLDPDMGELVRESMCDMGMEVVTDAAVTAIETAEPDAGGRKGDGREGDGRNGGRVTAVTTESARYPADVVVLGLGVAPETSLAREAGLPLGASGGLLTDLAMRVRGRENIWAGGDCVEVLDLVSGRTRHIALGTHANKQGQVIGANIGGGYGTFPGVVGTAVSKVCDLEIARTGLLEAQARAVGLQFVTVTAEATSRAGYFPGSRPMRVKMLAERGTGKLLGAQIVGREGAGKRVDIAAVALTAGMTVEQMTFLDLGYAPPFSPVWDPVLVAARKATAAVKERG</sequence>
<organism evidence="10 11">
    <name type="scientific">Streptomyces nanshensis</name>
    <dbReference type="NCBI Taxonomy" id="518642"/>
    <lineage>
        <taxon>Bacteria</taxon>
        <taxon>Bacillati</taxon>
        <taxon>Actinomycetota</taxon>
        <taxon>Actinomycetes</taxon>
        <taxon>Kitasatosporales</taxon>
        <taxon>Streptomycetaceae</taxon>
        <taxon>Streptomyces</taxon>
    </lineage>
</organism>
<evidence type="ECO:0000256" key="7">
    <source>
        <dbReference type="SAM" id="MobiDB-lite"/>
    </source>
</evidence>
<dbReference type="Gene3D" id="3.30.390.30">
    <property type="match status" value="1"/>
</dbReference>
<dbReference type="PRINTS" id="PR00411">
    <property type="entry name" value="PNDRDTASEI"/>
</dbReference>
<accession>A0A1E7L6M1</accession>
<feature type="domain" description="FAD/NAD(P)-binding" evidence="9">
    <location>
        <begin position="6"/>
        <end position="358"/>
    </location>
</feature>
<protein>
    <submittedName>
        <fullName evidence="10">Flavoprotein oxidoreductase</fullName>
    </submittedName>
</protein>
<dbReference type="RefSeq" id="WP_070016602.1">
    <property type="nucleotide sequence ID" value="NZ_LJGW01000181.1"/>
</dbReference>
<dbReference type="InterPro" id="IPR036188">
    <property type="entry name" value="FAD/NAD-bd_sf"/>
</dbReference>
<gene>
    <name evidence="10" type="ORF">AN218_10970</name>
</gene>
<evidence type="ECO:0000256" key="5">
    <source>
        <dbReference type="ARBA" id="ARBA00023002"/>
    </source>
</evidence>
<dbReference type="InterPro" id="IPR023753">
    <property type="entry name" value="FAD/NAD-binding_dom"/>
</dbReference>
<dbReference type="PANTHER" id="PTHR43429:SF1">
    <property type="entry name" value="NAD(P)H SULFUR OXIDOREDUCTASE (COA-DEPENDENT)"/>
    <property type="match status" value="1"/>
</dbReference>
<evidence type="ECO:0000256" key="2">
    <source>
        <dbReference type="ARBA" id="ARBA00009130"/>
    </source>
</evidence>